<dbReference type="InterPro" id="IPR033705">
    <property type="entry name" value="Anticodon_Ia_Val"/>
</dbReference>
<dbReference type="InterPro" id="IPR013078">
    <property type="entry name" value="His_Pase_superF_clade-1"/>
</dbReference>
<keyword evidence="9 14" id="KW-0030">Aminoacyl-tRNA synthetase</keyword>
<dbReference type="PANTHER" id="PTHR11946:SF93">
    <property type="entry name" value="VALINE--TRNA LIGASE, CHLOROPLASTIC_MITOCHONDRIAL 2"/>
    <property type="match status" value="1"/>
</dbReference>
<feature type="domain" description="Aminoacyl-tRNA synthetase class Ia" evidence="15">
    <location>
        <begin position="18"/>
        <end position="444"/>
    </location>
</feature>
<evidence type="ECO:0000256" key="3">
    <source>
        <dbReference type="ARBA" id="ARBA00013169"/>
    </source>
</evidence>
<name>A0A1G2CNI6_9BACT</name>
<comment type="subcellular location">
    <subcellularLocation>
        <location evidence="1">Cytoplasm</location>
    </subcellularLocation>
</comment>
<comment type="subunit">
    <text evidence="2">Monomer.</text>
</comment>
<comment type="caution">
    <text evidence="17">The sequence shown here is derived from an EMBL/GenBank/DDBJ whole genome shotgun (WGS) entry which is preliminary data.</text>
</comment>
<dbReference type="Pfam" id="PF00300">
    <property type="entry name" value="His_Phos_1"/>
    <property type="match status" value="1"/>
</dbReference>
<dbReference type="Pfam" id="PF00133">
    <property type="entry name" value="tRNA-synt_1"/>
    <property type="match status" value="2"/>
</dbReference>
<dbReference type="PANTHER" id="PTHR11946">
    <property type="entry name" value="VALYL-TRNA SYNTHETASES"/>
    <property type="match status" value="1"/>
</dbReference>
<dbReference type="SUPFAM" id="SSF52374">
    <property type="entry name" value="Nucleotidylyl transferase"/>
    <property type="match status" value="1"/>
</dbReference>
<dbReference type="CDD" id="cd07067">
    <property type="entry name" value="HP_PGM_like"/>
    <property type="match status" value="1"/>
</dbReference>
<dbReference type="Proteomes" id="UP000178348">
    <property type="component" value="Unassembled WGS sequence"/>
</dbReference>
<evidence type="ECO:0000256" key="6">
    <source>
        <dbReference type="ARBA" id="ARBA00022741"/>
    </source>
</evidence>
<dbReference type="InterPro" id="IPR009008">
    <property type="entry name" value="Val/Leu/Ile-tRNA-synth_edit"/>
</dbReference>
<dbReference type="InterPro" id="IPR013155">
    <property type="entry name" value="M/V/L/I-tRNA-synth_anticd-bd"/>
</dbReference>
<evidence type="ECO:0000256" key="9">
    <source>
        <dbReference type="ARBA" id="ARBA00023146"/>
    </source>
</evidence>
<dbReference type="Gene3D" id="1.10.730.10">
    <property type="entry name" value="Isoleucyl-tRNA Synthetase, Domain 1"/>
    <property type="match status" value="1"/>
</dbReference>
<keyword evidence="8 14" id="KW-0648">Protein biosynthesis</keyword>
<protein>
    <recommendedName>
        <fullName evidence="3">valine--tRNA ligase</fullName>
        <ecNumber evidence="3">6.1.1.9</ecNumber>
    </recommendedName>
    <alternativeName>
        <fullName evidence="10">Valyl-tRNA synthetase</fullName>
    </alternativeName>
</protein>
<keyword evidence="4" id="KW-0963">Cytoplasm</keyword>
<dbReference type="SUPFAM" id="SSF47323">
    <property type="entry name" value="Anticodon-binding domain of a subclass of class I aminoacyl-tRNA synthetases"/>
    <property type="match status" value="1"/>
</dbReference>
<evidence type="ECO:0000256" key="12">
    <source>
        <dbReference type="PIRSR" id="PIRSR613078-1"/>
    </source>
</evidence>
<evidence type="ECO:0000313" key="18">
    <source>
        <dbReference type="Proteomes" id="UP000178348"/>
    </source>
</evidence>
<dbReference type="Gene3D" id="3.40.50.620">
    <property type="entry name" value="HUPs"/>
    <property type="match status" value="3"/>
</dbReference>
<accession>A0A1G2CNI6</accession>
<dbReference type="InterPro" id="IPR009080">
    <property type="entry name" value="tRNAsynth_Ia_anticodon-bd"/>
</dbReference>
<gene>
    <name evidence="17" type="ORF">A2946_02420</name>
</gene>
<feature type="domain" description="Methionyl/Valyl/Leucyl/Isoleucyl-tRNA synthetase anticodon-binding" evidence="16">
    <location>
        <begin position="925"/>
        <end position="1027"/>
    </location>
</feature>
<dbReference type="GO" id="GO:0005524">
    <property type="term" value="F:ATP binding"/>
    <property type="evidence" value="ECO:0007669"/>
    <property type="project" value="UniProtKB-KW"/>
</dbReference>
<comment type="similarity">
    <text evidence="14">Belongs to the class-I aminoacyl-tRNA synthetase family.</text>
</comment>
<dbReference type="InterPro" id="IPR001412">
    <property type="entry name" value="aa-tRNA-synth_I_CS"/>
</dbReference>
<dbReference type="GO" id="GO:0006438">
    <property type="term" value="P:valyl-tRNA aminoacylation"/>
    <property type="evidence" value="ECO:0007669"/>
    <property type="project" value="InterPro"/>
</dbReference>
<evidence type="ECO:0000256" key="7">
    <source>
        <dbReference type="ARBA" id="ARBA00022840"/>
    </source>
</evidence>
<evidence type="ECO:0000256" key="14">
    <source>
        <dbReference type="RuleBase" id="RU363035"/>
    </source>
</evidence>
<dbReference type="InterPro" id="IPR029033">
    <property type="entry name" value="His_PPase_superfam"/>
</dbReference>
<dbReference type="InterPro" id="IPR002303">
    <property type="entry name" value="Valyl-tRNA_ligase"/>
</dbReference>
<evidence type="ECO:0000256" key="10">
    <source>
        <dbReference type="ARBA" id="ARBA00029936"/>
    </source>
</evidence>
<keyword evidence="7 14" id="KW-0067">ATP-binding</keyword>
<dbReference type="FunFam" id="3.40.50.620:FF:000032">
    <property type="entry name" value="Valine--tRNA ligase"/>
    <property type="match status" value="1"/>
</dbReference>
<dbReference type="InterPro" id="IPR014729">
    <property type="entry name" value="Rossmann-like_a/b/a_fold"/>
</dbReference>
<keyword evidence="6 14" id="KW-0547">Nucleotide-binding</keyword>
<feature type="active site" description="Tele-phosphohistidine intermediate" evidence="12">
    <location>
        <position position="581"/>
    </location>
</feature>
<dbReference type="PROSITE" id="PS00178">
    <property type="entry name" value="AA_TRNA_LIGASE_I"/>
    <property type="match status" value="1"/>
</dbReference>
<evidence type="ECO:0000256" key="11">
    <source>
        <dbReference type="ARBA" id="ARBA00047552"/>
    </source>
</evidence>
<evidence type="ECO:0000256" key="13">
    <source>
        <dbReference type="PIRSR" id="PIRSR613078-2"/>
    </source>
</evidence>
<dbReference type="SMART" id="SM00855">
    <property type="entry name" value="PGAM"/>
    <property type="match status" value="1"/>
</dbReference>
<feature type="binding site" evidence="13">
    <location>
        <position position="630"/>
    </location>
    <ligand>
        <name>substrate</name>
    </ligand>
</feature>
<evidence type="ECO:0000259" key="15">
    <source>
        <dbReference type="Pfam" id="PF00133"/>
    </source>
</evidence>
<dbReference type="Gene3D" id="3.90.740.10">
    <property type="entry name" value="Valyl/Leucyl/Isoleucyl-tRNA synthetase, editing domain"/>
    <property type="match status" value="1"/>
</dbReference>
<dbReference type="SUPFAM" id="SSF50677">
    <property type="entry name" value="ValRS/IleRS/LeuRS editing domain"/>
    <property type="match status" value="1"/>
</dbReference>
<evidence type="ECO:0000256" key="5">
    <source>
        <dbReference type="ARBA" id="ARBA00022598"/>
    </source>
</evidence>
<evidence type="ECO:0000259" key="16">
    <source>
        <dbReference type="Pfam" id="PF08264"/>
    </source>
</evidence>
<dbReference type="SUPFAM" id="SSF53254">
    <property type="entry name" value="Phosphoglycerate mutase-like"/>
    <property type="match status" value="1"/>
</dbReference>
<proteinExistence type="inferred from homology"/>
<dbReference type="PRINTS" id="PR00986">
    <property type="entry name" value="TRNASYNTHVAL"/>
</dbReference>
<reference evidence="17 18" key="1">
    <citation type="journal article" date="2016" name="Nat. Commun.">
        <title>Thousands of microbial genomes shed light on interconnected biogeochemical processes in an aquifer system.</title>
        <authorList>
            <person name="Anantharaman K."/>
            <person name="Brown C.T."/>
            <person name="Hug L.A."/>
            <person name="Sharon I."/>
            <person name="Castelle C.J."/>
            <person name="Probst A.J."/>
            <person name="Thomas B.C."/>
            <person name="Singh A."/>
            <person name="Wilkins M.J."/>
            <person name="Karaoz U."/>
            <person name="Brodie E.L."/>
            <person name="Williams K.H."/>
            <person name="Hubbard S.S."/>
            <person name="Banfield J.F."/>
        </authorList>
    </citation>
    <scope>NUCLEOTIDE SEQUENCE [LARGE SCALE GENOMIC DNA]</scope>
</reference>
<dbReference type="GO" id="GO:0002161">
    <property type="term" value="F:aminoacyl-tRNA deacylase activity"/>
    <property type="evidence" value="ECO:0007669"/>
    <property type="project" value="InterPro"/>
</dbReference>
<dbReference type="InterPro" id="IPR002300">
    <property type="entry name" value="aa-tRNA-synth_Ia"/>
</dbReference>
<feature type="active site" description="Proton donor/acceptor" evidence="12">
    <location>
        <position position="654"/>
    </location>
</feature>
<dbReference type="AlphaFoldDB" id="A0A1G2CNI6"/>
<evidence type="ECO:0000256" key="2">
    <source>
        <dbReference type="ARBA" id="ARBA00011245"/>
    </source>
</evidence>
<feature type="domain" description="Aminoacyl-tRNA synthetase class Ia" evidence="15">
    <location>
        <begin position="757"/>
        <end position="884"/>
    </location>
</feature>
<evidence type="ECO:0000256" key="8">
    <source>
        <dbReference type="ARBA" id="ARBA00022917"/>
    </source>
</evidence>
<evidence type="ECO:0000256" key="4">
    <source>
        <dbReference type="ARBA" id="ARBA00022490"/>
    </source>
</evidence>
<dbReference type="EC" id="6.1.1.9" evidence="3"/>
<dbReference type="GO" id="GO:0004832">
    <property type="term" value="F:valine-tRNA ligase activity"/>
    <property type="evidence" value="ECO:0007669"/>
    <property type="project" value="UniProtKB-EC"/>
</dbReference>
<organism evidence="17 18">
    <name type="scientific">Candidatus Liptonbacteria bacterium RIFCSPLOWO2_01_FULL_53_13</name>
    <dbReference type="NCBI Taxonomy" id="1798651"/>
    <lineage>
        <taxon>Bacteria</taxon>
        <taxon>Candidatus Liptoniibacteriota</taxon>
    </lineage>
</organism>
<dbReference type="EMBL" id="MHLB01000016">
    <property type="protein sequence ID" value="OGZ02330.1"/>
    <property type="molecule type" value="Genomic_DNA"/>
</dbReference>
<dbReference type="Gene3D" id="3.40.50.1240">
    <property type="entry name" value="Phosphoglycerate mutase-like"/>
    <property type="match status" value="1"/>
</dbReference>
<feature type="binding site" evidence="13">
    <location>
        <position position="665"/>
    </location>
    <ligand>
        <name>substrate</name>
    </ligand>
</feature>
<evidence type="ECO:0000313" key="17">
    <source>
        <dbReference type="EMBL" id="OGZ02330.1"/>
    </source>
</evidence>
<sequence>MPDAMEPRYDHTKLEGEIYARWEKSGFFNPDVCVEKGVTDKDAEPFSLSLPPPNVTGTLHIGHAFEDAIQDIMVRYQRMRGRRTLWVPGTDHAAIATQAKVEGMLYKEEKKTKYDLGREEFLRRVENFAQESHDTIVKQVRRMGTSLDWSREAYTFDEKRSFAVRAAFEKMYDAGLIYRGARIVNWDPKLKTTVSDDEIAWKEEPAPFYYLKYGPFVIATARPETKFGDKYVVMHPNDKRYKKYKHGDTLKLEWINGSVTATIIKDDVIDMEFGTGVMTITPWHDATDFGIAERHKLDKEQIIDFDGKLLPIAGEFAGIYITKARPLIVEKLRAKGLLEKVDEKYLHRVATNSRGGGLIEPQIKMQWWVDVNKPFAMGESSLKGIPKGSRATLKELMRKVVKSGQVKIVPERFAKIYFHWINNLHDWCISRQLWYGHRIPVWYCLACGGKADKKMGFAGDVVPQVFDRKTRTYRLRDHGFTVGDRVAFENSATGELFGYGTMTEIAKTTVAEIDLKDPKHWKTYEAREQLIAAFKRHYPEKDIRSDTPVWLYTYVFDQTIKKSDGIRVNPEIKSRWFLVRHGETDSVKNNTVDGWQDTPLNETGLAQAEKHAEGMRGKKIDLIISSDLKRCKETAEIFARTTGAKIIYDPDLRERNWGALEGIPKSERDLHHQDASYSYHGKPERGESFADVEDRSWNAFQKYLKLYADKNVVFSIHGGPIRLIMGKLRKWSFEEVLRYYPPVSEMVALDISAPCAQCKGEIYEQDPDTFDTWFSSGTWTFSTLGWPEKTKDLATYHPNSFMAPGYEILFLWVARMILMSGCLLGQIPFKIAYLHGIVRDIEGRKFSKSLGNGIDPLELANTYGADAVRMALVVGAAPGNDLKFAESKVAGYRNFATKIWNASRFVLMNKPASASAKAGNLTAKDKAHIAHAQKMKKAVGAHIEKFEFHLAAEKAYHYFWHTFADKIIEEYKPLLKGDSGVAQVRAYRVLETILLDSLKMLHPFMPFVTEAVYEKFLPKKMLMVEEW</sequence>
<dbReference type="CDD" id="cd07962">
    <property type="entry name" value="Anticodon_Ia_Val"/>
    <property type="match status" value="1"/>
</dbReference>
<keyword evidence="5 14" id="KW-0436">Ligase</keyword>
<comment type="catalytic activity">
    <reaction evidence="11">
        <text>tRNA(Val) + L-valine + ATP = L-valyl-tRNA(Val) + AMP + diphosphate</text>
        <dbReference type="Rhea" id="RHEA:10704"/>
        <dbReference type="Rhea" id="RHEA-COMP:9672"/>
        <dbReference type="Rhea" id="RHEA-COMP:9708"/>
        <dbReference type="ChEBI" id="CHEBI:30616"/>
        <dbReference type="ChEBI" id="CHEBI:33019"/>
        <dbReference type="ChEBI" id="CHEBI:57762"/>
        <dbReference type="ChEBI" id="CHEBI:78442"/>
        <dbReference type="ChEBI" id="CHEBI:78537"/>
        <dbReference type="ChEBI" id="CHEBI:456215"/>
        <dbReference type="EC" id="6.1.1.9"/>
    </reaction>
</comment>
<dbReference type="GO" id="GO:0005829">
    <property type="term" value="C:cytosol"/>
    <property type="evidence" value="ECO:0007669"/>
    <property type="project" value="TreeGrafter"/>
</dbReference>
<evidence type="ECO:0000256" key="1">
    <source>
        <dbReference type="ARBA" id="ARBA00004496"/>
    </source>
</evidence>
<dbReference type="Pfam" id="PF08264">
    <property type="entry name" value="Anticodon_1"/>
    <property type="match status" value="1"/>
</dbReference>